<evidence type="ECO:0000313" key="6">
    <source>
        <dbReference type="EMBL" id="MDH6197292.1"/>
    </source>
</evidence>
<dbReference type="RefSeq" id="WP_280833892.1">
    <property type="nucleotide sequence ID" value="NZ_JARXVE010000006.1"/>
</dbReference>
<feature type="transmembrane region" description="Helical" evidence="2">
    <location>
        <begin position="699"/>
        <end position="715"/>
    </location>
</feature>
<keyword evidence="2" id="KW-0812">Transmembrane</keyword>
<dbReference type="Gene3D" id="3.40.50.12780">
    <property type="entry name" value="N-terminal domain of ligase-like"/>
    <property type="match status" value="1"/>
</dbReference>
<dbReference type="Gene3D" id="1.10.1200.10">
    <property type="entry name" value="ACP-like"/>
    <property type="match status" value="1"/>
</dbReference>
<dbReference type="PANTHER" id="PTHR43767:SF10">
    <property type="entry name" value="SURFACTIN SYNTHASE SUBUNIT 1"/>
    <property type="match status" value="1"/>
</dbReference>
<feature type="transmembrane region" description="Helical" evidence="2">
    <location>
        <begin position="642"/>
        <end position="661"/>
    </location>
</feature>
<dbReference type="Pfam" id="PF00550">
    <property type="entry name" value="PP-binding"/>
    <property type="match status" value="1"/>
</dbReference>
<evidence type="ECO:0000313" key="7">
    <source>
        <dbReference type="Proteomes" id="UP001160130"/>
    </source>
</evidence>
<feature type="domain" description="AMP-dependent synthetase/ligase" evidence="3">
    <location>
        <begin position="103"/>
        <end position="319"/>
    </location>
</feature>
<feature type="region of interest" description="Disordered" evidence="1">
    <location>
        <begin position="842"/>
        <end position="868"/>
    </location>
</feature>
<name>A0ABT6L2W0_9MYCO</name>
<comment type="caution">
    <text evidence="6">The sequence shown here is derived from an EMBL/GenBank/DDBJ whole genome shotgun (WGS) entry which is preliminary data.</text>
</comment>
<evidence type="ECO:0000259" key="5">
    <source>
        <dbReference type="Pfam" id="PF01757"/>
    </source>
</evidence>
<dbReference type="Pfam" id="PF00501">
    <property type="entry name" value="AMP-binding"/>
    <property type="match status" value="1"/>
</dbReference>
<dbReference type="Proteomes" id="UP001160130">
    <property type="component" value="Unassembled WGS sequence"/>
</dbReference>
<dbReference type="PANTHER" id="PTHR43767">
    <property type="entry name" value="LONG-CHAIN-FATTY-ACID--COA LIGASE"/>
    <property type="match status" value="1"/>
</dbReference>
<evidence type="ECO:0000256" key="2">
    <source>
        <dbReference type="SAM" id="Phobius"/>
    </source>
</evidence>
<evidence type="ECO:0000256" key="1">
    <source>
        <dbReference type="SAM" id="MobiDB-lite"/>
    </source>
</evidence>
<evidence type="ECO:0000259" key="3">
    <source>
        <dbReference type="Pfam" id="PF00501"/>
    </source>
</evidence>
<reference evidence="6 7" key="1">
    <citation type="submission" date="2023-04" db="EMBL/GenBank/DDBJ databases">
        <title>Forest soil microbial communities from Buena Vista Peninsula, Colon Province, Panama.</title>
        <authorList>
            <person name="Bouskill N."/>
        </authorList>
    </citation>
    <scope>NUCLEOTIDE SEQUENCE [LARGE SCALE GENOMIC DNA]</scope>
    <source>
        <strain evidence="6 7">AC80</strain>
    </source>
</reference>
<keyword evidence="6" id="KW-0436">Ligase</keyword>
<feature type="domain" description="Carrier" evidence="4">
    <location>
        <begin position="462"/>
        <end position="506"/>
    </location>
</feature>
<feature type="transmembrane region" description="Helical" evidence="2">
    <location>
        <begin position="673"/>
        <end position="693"/>
    </location>
</feature>
<dbReference type="InterPro" id="IPR036736">
    <property type="entry name" value="ACP-like_sf"/>
</dbReference>
<organism evidence="6 7">
    <name type="scientific">Mycolicibacterium frederiksbergense</name>
    <dbReference type="NCBI Taxonomy" id="117567"/>
    <lineage>
        <taxon>Bacteria</taxon>
        <taxon>Bacillati</taxon>
        <taxon>Actinomycetota</taxon>
        <taxon>Actinomycetes</taxon>
        <taxon>Mycobacteriales</taxon>
        <taxon>Mycobacteriaceae</taxon>
        <taxon>Mycolicibacterium</taxon>
    </lineage>
</organism>
<feature type="transmembrane region" description="Helical" evidence="2">
    <location>
        <begin position="766"/>
        <end position="783"/>
    </location>
</feature>
<sequence length="868" mass="93033">MTDIVEQLRAHGERIAVVTDTGQVTYRALADLVADAAAALGPGRRLLLLEARNDLATVVHYLGALAGGHVSLPVPAGGDHRAIMQAYSPDTVVDAAGIQHRRPHSAHRLHPELALLMSTSGSTGSPKLVRLSAGNLISNATAIADYLGISETDRAATTLPMSYCYGLSVINSHLLRGAGLILTDRSVVDDEFWELFNRHRGTTFAGVPHTFELLDRIGFDAMDLPHLRYLTQAGGRMAPERVRHFAALGQRRGWQLFVMYGATEATARMAYLPPELALSRPDAIGRPIPGGSLSIEPGDGWPDGAGELVYRGPNVMLGYAYGPEDLALGATIEALRTGDIARRAADGLYEIIGRSSRFVKLFGLRIDLGRLQDALAEHGVTALCTEDGETIAVAAVGTDRGTGGNTRTICDVQRLTATVAGIPAGAVRAAIVPELPLLVSGKPDYAAVRTLTAAATITDSADLRGLFADVLHVAPDAIDRDASFVELGGNSLSYVAMSVRLERALGRLPKDWHRIPLRELESGLDRVDPPRRRLRATVETSVALRAAAIVLIVGSHAELFQLWGGAHVLLGIAGYNFGRFCLTPVSRSARSRHLRNTIAWIALPSILWVAVALILTDDYHTSNLLLANKFLGPHDSMTAGRLWFVEVLVWILVALAVLCALPGIDRMERRRPFAFAAVFLALGLALRYDLPGFGLGHDAWFTVLAFWFFAAGWAAAKASATWQRVIVTVVLMAGVHGYFGNSGRETLVMAGFALLIWLPAVRCPGLVAVGCGVLAEASLYIYLTHYQIYPLFGEHRVIGVLAALIVGVALTYLVTATRKWWTGMRSARGGSGSGAVGDQSLLHQGGDDHPIGGDQARCDDPATTRGGR</sequence>
<feature type="compositionally biased region" description="Basic and acidic residues" evidence="1">
    <location>
        <begin position="845"/>
        <end position="862"/>
    </location>
</feature>
<gene>
    <name evidence="6" type="ORF">M2272_003945</name>
</gene>
<dbReference type="GO" id="GO:0016874">
    <property type="term" value="F:ligase activity"/>
    <property type="evidence" value="ECO:0007669"/>
    <property type="project" value="UniProtKB-KW"/>
</dbReference>
<dbReference type="InterPro" id="IPR002656">
    <property type="entry name" value="Acyl_transf_3_dom"/>
</dbReference>
<dbReference type="InterPro" id="IPR000873">
    <property type="entry name" value="AMP-dep_synth/lig_dom"/>
</dbReference>
<protein>
    <submittedName>
        <fullName evidence="6">Acyl-CoA synthetase (AMP-forming)/AMP-acid ligase II</fullName>
    </submittedName>
</protein>
<feature type="domain" description="Acyltransferase 3" evidence="5">
    <location>
        <begin position="544"/>
        <end position="814"/>
    </location>
</feature>
<keyword evidence="2" id="KW-0472">Membrane</keyword>
<proteinExistence type="predicted"/>
<dbReference type="InterPro" id="IPR042099">
    <property type="entry name" value="ANL_N_sf"/>
</dbReference>
<feature type="transmembrane region" description="Helical" evidence="2">
    <location>
        <begin position="560"/>
        <end position="577"/>
    </location>
</feature>
<dbReference type="SUPFAM" id="SSF47336">
    <property type="entry name" value="ACP-like"/>
    <property type="match status" value="1"/>
</dbReference>
<evidence type="ECO:0000259" key="4">
    <source>
        <dbReference type="Pfam" id="PF00550"/>
    </source>
</evidence>
<feature type="transmembrane region" description="Helical" evidence="2">
    <location>
        <begin position="598"/>
        <end position="616"/>
    </location>
</feature>
<feature type="transmembrane region" description="Helical" evidence="2">
    <location>
        <begin position="795"/>
        <end position="815"/>
    </location>
</feature>
<keyword evidence="2" id="KW-1133">Transmembrane helix</keyword>
<dbReference type="SUPFAM" id="SSF56801">
    <property type="entry name" value="Acetyl-CoA synthetase-like"/>
    <property type="match status" value="1"/>
</dbReference>
<dbReference type="InterPro" id="IPR009081">
    <property type="entry name" value="PP-bd_ACP"/>
</dbReference>
<accession>A0ABT6L2W0</accession>
<dbReference type="InterPro" id="IPR050237">
    <property type="entry name" value="ATP-dep_AMP-bd_enzyme"/>
</dbReference>
<keyword evidence="7" id="KW-1185">Reference proteome</keyword>
<dbReference type="Pfam" id="PF01757">
    <property type="entry name" value="Acyl_transf_3"/>
    <property type="match status" value="1"/>
</dbReference>
<dbReference type="EMBL" id="JARXVE010000006">
    <property type="protein sequence ID" value="MDH6197292.1"/>
    <property type="molecule type" value="Genomic_DNA"/>
</dbReference>